<reference evidence="1 2" key="2">
    <citation type="submission" date="2015-05" db="EMBL/GenBank/DDBJ databases">
        <authorList>
            <person name="Morales-Cruz A."/>
            <person name="Amrine K.C."/>
            <person name="Cantu D."/>
        </authorList>
    </citation>
    <scope>NUCLEOTIDE SEQUENCE [LARGE SCALE GENOMIC DNA]</scope>
    <source>
        <strain evidence="1">UCRPC4</strain>
    </source>
</reference>
<organism evidence="1 2">
    <name type="scientific">Phaeomoniella chlamydospora</name>
    <name type="common">Phaeoacremonium chlamydosporum</name>
    <dbReference type="NCBI Taxonomy" id="158046"/>
    <lineage>
        <taxon>Eukaryota</taxon>
        <taxon>Fungi</taxon>
        <taxon>Dikarya</taxon>
        <taxon>Ascomycota</taxon>
        <taxon>Pezizomycotina</taxon>
        <taxon>Eurotiomycetes</taxon>
        <taxon>Chaetothyriomycetidae</taxon>
        <taxon>Phaeomoniellales</taxon>
        <taxon>Phaeomoniellaceae</taxon>
        <taxon>Phaeomoniella</taxon>
    </lineage>
</organism>
<dbReference type="PANTHER" id="PTHR43481">
    <property type="entry name" value="FRUCTOSE-1-PHOSPHATE PHOSPHATASE"/>
    <property type="match status" value="1"/>
</dbReference>
<dbReference type="InterPro" id="IPR041492">
    <property type="entry name" value="HAD_2"/>
</dbReference>
<proteinExistence type="predicted"/>
<dbReference type="EMBL" id="LCWF01000103">
    <property type="protein sequence ID" value="KKY20003.1"/>
    <property type="molecule type" value="Genomic_DNA"/>
</dbReference>
<dbReference type="InterPro" id="IPR023198">
    <property type="entry name" value="PGP-like_dom2"/>
</dbReference>
<comment type="caution">
    <text evidence="1">The sequence shown here is derived from an EMBL/GenBank/DDBJ whole genome shotgun (WGS) entry which is preliminary data.</text>
</comment>
<dbReference type="Gene3D" id="3.40.50.1000">
    <property type="entry name" value="HAD superfamily/HAD-like"/>
    <property type="match status" value="1"/>
</dbReference>
<dbReference type="SUPFAM" id="SSF56784">
    <property type="entry name" value="HAD-like"/>
    <property type="match status" value="1"/>
</dbReference>
<dbReference type="Gene3D" id="1.10.150.240">
    <property type="entry name" value="Putative phosphatase, domain 2"/>
    <property type="match status" value="1"/>
</dbReference>
<dbReference type="InterPro" id="IPR023214">
    <property type="entry name" value="HAD_sf"/>
</dbReference>
<name>A0A0G2G8J2_PHACM</name>
<evidence type="ECO:0000313" key="1">
    <source>
        <dbReference type="EMBL" id="KKY20003.1"/>
    </source>
</evidence>
<dbReference type="InterPro" id="IPR006439">
    <property type="entry name" value="HAD-SF_hydro_IA"/>
</dbReference>
<dbReference type="PANTHER" id="PTHR43481:SF4">
    <property type="entry name" value="GLYCEROL-1-PHOSPHATE PHOSPHOHYDROLASE 1-RELATED"/>
    <property type="match status" value="1"/>
</dbReference>
<dbReference type="Proteomes" id="UP000053317">
    <property type="component" value="Unassembled WGS sequence"/>
</dbReference>
<dbReference type="NCBIfam" id="TIGR01509">
    <property type="entry name" value="HAD-SF-IA-v3"/>
    <property type="match status" value="1"/>
</dbReference>
<accession>A0A0G2G8J2</accession>
<dbReference type="InterPro" id="IPR036412">
    <property type="entry name" value="HAD-like_sf"/>
</dbReference>
<dbReference type="Pfam" id="PF13419">
    <property type="entry name" value="HAD_2"/>
    <property type="match status" value="1"/>
</dbReference>
<dbReference type="GO" id="GO:0050308">
    <property type="term" value="F:sugar-phosphatase activity"/>
    <property type="evidence" value="ECO:0007669"/>
    <property type="project" value="TreeGrafter"/>
</dbReference>
<evidence type="ECO:0000313" key="2">
    <source>
        <dbReference type="Proteomes" id="UP000053317"/>
    </source>
</evidence>
<reference evidence="1 2" key="1">
    <citation type="submission" date="2015-05" db="EMBL/GenBank/DDBJ databases">
        <title>Distinctive expansion of gene families associated with plant cell wall degradation and secondary metabolism in the genomes of grapevine trunk pathogens.</title>
        <authorList>
            <person name="Lawrence D.P."/>
            <person name="Travadon R."/>
            <person name="Rolshausen P.E."/>
            <person name="Baumgartner K."/>
        </authorList>
    </citation>
    <scope>NUCLEOTIDE SEQUENCE [LARGE SCALE GENOMIC DNA]</scope>
    <source>
        <strain evidence="1">UCRPC4</strain>
    </source>
</reference>
<keyword evidence="2" id="KW-1185">Reference proteome</keyword>
<sequence>MGRLGGEIGVDPNVILATSHGRRSIDTLKLYDESKANWEYVNFIEGRIPFEYGQDAVEIPGARNVLDNLEQSGVPWAIVTSGTGALAGGWIQVMKLARPKNLVVAEDVSHGKPDPECYLMGRDRLALSSTSSVLVVEDAPAGVRAGKAAGFKVLGLATTHDVQHLKDAGADWIIRDLRSFVLKGWNEDKKVAEVEIRDALTN</sequence>
<gene>
    <name evidence="1" type="ORF">UCRPC4_g04327</name>
</gene>
<dbReference type="AlphaFoldDB" id="A0A0G2G8J2"/>
<protein>
    <submittedName>
        <fullName evidence="1">Putative glycerol-3-phosphate phosphatase</fullName>
    </submittedName>
</protein>
<dbReference type="OrthoDB" id="40579at2759"/>
<dbReference type="InterPro" id="IPR051806">
    <property type="entry name" value="HAD-like_SPP"/>
</dbReference>